<comment type="caution">
    <text evidence="2">The sequence shown here is derived from an EMBL/GenBank/DDBJ whole genome shotgun (WGS) entry which is preliminary data.</text>
</comment>
<feature type="region of interest" description="Disordered" evidence="1">
    <location>
        <begin position="188"/>
        <end position="310"/>
    </location>
</feature>
<dbReference type="AlphaFoldDB" id="A0AAV5EDB0"/>
<feature type="compositionally biased region" description="Basic and acidic residues" evidence="1">
    <location>
        <begin position="22"/>
        <end position="34"/>
    </location>
</feature>
<dbReference type="Proteomes" id="UP001054889">
    <property type="component" value="Unassembled WGS sequence"/>
</dbReference>
<accession>A0AAV5EDB0</accession>
<feature type="compositionally biased region" description="Basic residues" evidence="1">
    <location>
        <begin position="135"/>
        <end position="144"/>
    </location>
</feature>
<dbReference type="InterPro" id="IPR036259">
    <property type="entry name" value="MFS_trans_sf"/>
</dbReference>
<gene>
    <name evidence="2" type="primary">gb07830</name>
    <name evidence="2" type="ORF">PR202_gb07830</name>
</gene>
<evidence type="ECO:0000313" key="3">
    <source>
        <dbReference type="Proteomes" id="UP001054889"/>
    </source>
</evidence>
<name>A0AAV5EDB0_ELECO</name>
<feature type="region of interest" description="Disordered" evidence="1">
    <location>
        <begin position="1"/>
        <end position="59"/>
    </location>
</feature>
<keyword evidence="3" id="KW-1185">Reference proteome</keyword>
<feature type="region of interest" description="Disordered" evidence="1">
    <location>
        <begin position="135"/>
        <end position="158"/>
    </location>
</feature>
<feature type="compositionally biased region" description="Basic and acidic residues" evidence="1">
    <location>
        <begin position="223"/>
        <end position="239"/>
    </location>
</feature>
<dbReference type="EMBL" id="BQKI01000075">
    <property type="protein sequence ID" value="GJN20451.1"/>
    <property type="molecule type" value="Genomic_DNA"/>
</dbReference>
<feature type="compositionally biased region" description="Basic and acidic residues" evidence="1">
    <location>
        <begin position="248"/>
        <end position="269"/>
    </location>
</feature>
<reference evidence="2" key="2">
    <citation type="submission" date="2021-12" db="EMBL/GenBank/DDBJ databases">
        <title>Resequencing data analysis of finger millet.</title>
        <authorList>
            <person name="Hatakeyama M."/>
            <person name="Aluri S."/>
            <person name="Balachadran M.T."/>
            <person name="Sivarajan S.R."/>
            <person name="Poveda L."/>
            <person name="Shimizu-Inatsugi R."/>
            <person name="Schlapbach R."/>
            <person name="Sreeman S.M."/>
            <person name="Shimizu K.K."/>
        </authorList>
    </citation>
    <scope>NUCLEOTIDE SEQUENCE</scope>
</reference>
<organism evidence="2 3">
    <name type="scientific">Eleusine coracana subsp. coracana</name>
    <dbReference type="NCBI Taxonomy" id="191504"/>
    <lineage>
        <taxon>Eukaryota</taxon>
        <taxon>Viridiplantae</taxon>
        <taxon>Streptophyta</taxon>
        <taxon>Embryophyta</taxon>
        <taxon>Tracheophyta</taxon>
        <taxon>Spermatophyta</taxon>
        <taxon>Magnoliopsida</taxon>
        <taxon>Liliopsida</taxon>
        <taxon>Poales</taxon>
        <taxon>Poaceae</taxon>
        <taxon>PACMAD clade</taxon>
        <taxon>Chloridoideae</taxon>
        <taxon>Cynodonteae</taxon>
        <taxon>Eleusininae</taxon>
        <taxon>Eleusine</taxon>
    </lineage>
</organism>
<dbReference type="Gene3D" id="1.20.1250.20">
    <property type="entry name" value="MFS general substrate transporter like domains"/>
    <property type="match status" value="1"/>
</dbReference>
<evidence type="ECO:0000256" key="1">
    <source>
        <dbReference type="SAM" id="MobiDB-lite"/>
    </source>
</evidence>
<evidence type="ECO:0000313" key="2">
    <source>
        <dbReference type="EMBL" id="GJN20451.1"/>
    </source>
</evidence>
<proteinExistence type="predicted"/>
<sequence>MEHDETAMRSTSTATVSSASTRTEKAGSQRERSESPVTPLNLRPCDDISSTGSNGSYDRRTTARGISGILYYTPQILEQAGVGTIFSKFGLNSTSTSIPTSAVTTLLMVPSIGIAMRVMDIFGRNCLLALMAPKRTRKSTRAQSKKQSSPEKGEEEAAYDIPAAIQEFPASAMDAEKINRMNLDVYVSNPPLPPTPQGRSPTWPSTPKRRKARIEDSDEEESLAERTARLQEKAKKIASEKTSTTRQTMKEDNKEKLVEEQVRLSEKSKTGATKEPTGTAENPRPTSPPPKVSDLKFKRSPKVNRDIVIS</sequence>
<reference evidence="2" key="1">
    <citation type="journal article" date="2018" name="DNA Res.">
        <title>Multiple hybrid de novo genome assembly of finger millet, an orphan allotetraploid crop.</title>
        <authorList>
            <person name="Hatakeyama M."/>
            <person name="Aluri S."/>
            <person name="Balachadran M.T."/>
            <person name="Sivarajan S.R."/>
            <person name="Patrignani A."/>
            <person name="Gruter S."/>
            <person name="Poveda L."/>
            <person name="Shimizu-Inatsugi R."/>
            <person name="Baeten J."/>
            <person name="Francoijs K.J."/>
            <person name="Nataraja K.N."/>
            <person name="Reddy Y.A.N."/>
            <person name="Phadnis S."/>
            <person name="Ravikumar R.L."/>
            <person name="Schlapbach R."/>
            <person name="Sreeman S.M."/>
            <person name="Shimizu K.K."/>
        </authorList>
    </citation>
    <scope>NUCLEOTIDE SEQUENCE</scope>
</reference>
<feature type="compositionally biased region" description="Low complexity" evidence="1">
    <location>
        <begin position="9"/>
        <end position="21"/>
    </location>
</feature>
<protein>
    <submittedName>
        <fullName evidence="2">Uncharacterized protein</fullName>
    </submittedName>
</protein>